<evidence type="ECO:0000313" key="2">
    <source>
        <dbReference type="EMBL" id="THU99946.1"/>
    </source>
</evidence>
<sequence>MPRSRSLRTETAHLTTWAEMTRAQINSGHEPYSSFLHPASLTPDLCILGIKNPVSIINHTETVADPLMYCEIQPQASSNPLHHIHQASSSQSAVLPRLCNELDYIGLPHGSYPALAVHHPGPFYQNSTIYGEMDIAATGSIVSGMLLPTQDSLFGFSNAGEFSQPPGGTEADTSREYKTDGPTHYSNNTVASSVDPKSFLIMVEEFEENSNVEIHSELDASPDVQAQHQSLRVATDRLLMVSRQRRKHPAKYICKLPGCGQDFTASHNLRNIPTNMNSTYPNYYCVSSELCGQNQKTRIDYLGPFLDKIGLNRQSQSDTYNFDMDPIQEKYPPSD</sequence>
<gene>
    <name evidence="2" type="ORF">K435DRAFT_936333</name>
</gene>
<dbReference type="OrthoDB" id="2923241at2759"/>
<dbReference type="EMBL" id="ML179111">
    <property type="protein sequence ID" value="THU99946.1"/>
    <property type="molecule type" value="Genomic_DNA"/>
</dbReference>
<organism evidence="2 3">
    <name type="scientific">Dendrothele bispora (strain CBS 962.96)</name>
    <dbReference type="NCBI Taxonomy" id="1314807"/>
    <lineage>
        <taxon>Eukaryota</taxon>
        <taxon>Fungi</taxon>
        <taxon>Dikarya</taxon>
        <taxon>Basidiomycota</taxon>
        <taxon>Agaricomycotina</taxon>
        <taxon>Agaricomycetes</taxon>
        <taxon>Agaricomycetidae</taxon>
        <taxon>Agaricales</taxon>
        <taxon>Agaricales incertae sedis</taxon>
        <taxon>Dendrothele</taxon>
    </lineage>
</organism>
<name>A0A4S8MBU0_DENBC</name>
<keyword evidence="3" id="KW-1185">Reference proteome</keyword>
<evidence type="ECO:0000313" key="3">
    <source>
        <dbReference type="Proteomes" id="UP000297245"/>
    </source>
</evidence>
<dbReference type="Proteomes" id="UP000297245">
    <property type="component" value="Unassembled WGS sequence"/>
</dbReference>
<accession>A0A4S8MBU0</accession>
<feature type="compositionally biased region" description="Basic and acidic residues" evidence="1">
    <location>
        <begin position="172"/>
        <end position="181"/>
    </location>
</feature>
<evidence type="ECO:0000256" key="1">
    <source>
        <dbReference type="SAM" id="MobiDB-lite"/>
    </source>
</evidence>
<protein>
    <submittedName>
        <fullName evidence="2">Uncharacterized protein</fullName>
    </submittedName>
</protein>
<feature type="region of interest" description="Disordered" evidence="1">
    <location>
        <begin position="158"/>
        <end position="189"/>
    </location>
</feature>
<reference evidence="2 3" key="1">
    <citation type="journal article" date="2019" name="Nat. Ecol. Evol.">
        <title>Megaphylogeny resolves global patterns of mushroom evolution.</title>
        <authorList>
            <person name="Varga T."/>
            <person name="Krizsan K."/>
            <person name="Foldi C."/>
            <person name="Dima B."/>
            <person name="Sanchez-Garcia M."/>
            <person name="Sanchez-Ramirez S."/>
            <person name="Szollosi G.J."/>
            <person name="Szarkandi J.G."/>
            <person name="Papp V."/>
            <person name="Albert L."/>
            <person name="Andreopoulos W."/>
            <person name="Angelini C."/>
            <person name="Antonin V."/>
            <person name="Barry K.W."/>
            <person name="Bougher N.L."/>
            <person name="Buchanan P."/>
            <person name="Buyck B."/>
            <person name="Bense V."/>
            <person name="Catcheside P."/>
            <person name="Chovatia M."/>
            <person name="Cooper J."/>
            <person name="Damon W."/>
            <person name="Desjardin D."/>
            <person name="Finy P."/>
            <person name="Geml J."/>
            <person name="Haridas S."/>
            <person name="Hughes K."/>
            <person name="Justo A."/>
            <person name="Karasinski D."/>
            <person name="Kautmanova I."/>
            <person name="Kiss B."/>
            <person name="Kocsube S."/>
            <person name="Kotiranta H."/>
            <person name="LaButti K.M."/>
            <person name="Lechner B.E."/>
            <person name="Liimatainen K."/>
            <person name="Lipzen A."/>
            <person name="Lukacs Z."/>
            <person name="Mihaltcheva S."/>
            <person name="Morgado L.N."/>
            <person name="Niskanen T."/>
            <person name="Noordeloos M.E."/>
            <person name="Ohm R.A."/>
            <person name="Ortiz-Santana B."/>
            <person name="Ovrebo C."/>
            <person name="Racz N."/>
            <person name="Riley R."/>
            <person name="Savchenko A."/>
            <person name="Shiryaev A."/>
            <person name="Soop K."/>
            <person name="Spirin V."/>
            <person name="Szebenyi C."/>
            <person name="Tomsovsky M."/>
            <person name="Tulloss R.E."/>
            <person name="Uehling J."/>
            <person name="Grigoriev I.V."/>
            <person name="Vagvolgyi C."/>
            <person name="Papp T."/>
            <person name="Martin F.M."/>
            <person name="Miettinen O."/>
            <person name="Hibbett D.S."/>
            <person name="Nagy L.G."/>
        </authorList>
    </citation>
    <scope>NUCLEOTIDE SEQUENCE [LARGE SCALE GENOMIC DNA]</scope>
    <source>
        <strain evidence="2 3">CBS 962.96</strain>
    </source>
</reference>
<proteinExistence type="predicted"/>
<dbReference type="AlphaFoldDB" id="A0A4S8MBU0"/>